<evidence type="ECO:0000259" key="3">
    <source>
        <dbReference type="Pfam" id="PF20153"/>
    </source>
</evidence>
<gene>
    <name evidence="4" type="ORF">AAF712_006389</name>
</gene>
<evidence type="ECO:0000313" key="4">
    <source>
        <dbReference type="EMBL" id="KAL0066586.1"/>
    </source>
</evidence>
<keyword evidence="2" id="KW-1133">Transmembrane helix</keyword>
<dbReference type="Pfam" id="PF20153">
    <property type="entry name" value="DUF6535"/>
    <property type="match status" value="1"/>
</dbReference>
<feature type="domain" description="DUF6535" evidence="3">
    <location>
        <begin position="5"/>
        <end position="140"/>
    </location>
</feature>
<proteinExistence type="predicted"/>
<feature type="transmembrane region" description="Helical" evidence="2">
    <location>
        <begin position="59"/>
        <end position="78"/>
    </location>
</feature>
<evidence type="ECO:0000256" key="1">
    <source>
        <dbReference type="SAM" id="MobiDB-lite"/>
    </source>
</evidence>
<keyword evidence="2" id="KW-0812">Transmembrane</keyword>
<feature type="transmembrane region" description="Helical" evidence="2">
    <location>
        <begin position="113"/>
        <end position="135"/>
    </location>
</feature>
<feature type="compositionally biased region" description="Basic and acidic residues" evidence="1">
    <location>
        <begin position="768"/>
        <end position="788"/>
    </location>
</feature>
<reference evidence="4 5" key="1">
    <citation type="submission" date="2024-05" db="EMBL/GenBank/DDBJ databases">
        <title>A draft genome resource for the thread blight pathogen Marasmius tenuissimus strain MS-2.</title>
        <authorList>
            <person name="Yulfo-Soto G.E."/>
            <person name="Baruah I.K."/>
            <person name="Amoako-Attah I."/>
            <person name="Bukari Y."/>
            <person name="Meinhardt L.W."/>
            <person name="Bailey B.A."/>
            <person name="Cohen S.P."/>
        </authorList>
    </citation>
    <scope>NUCLEOTIDE SEQUENCE [LARGE SCALE GENOMIC DNA]</scope>
    <source>
        <strain evidence="4 5">MS-2</strain>
    </source>
</reference>
<dbReference type="Proteomes" id="UP001437256">
    <property type="component" value="Unassembled WGS sequence"/>
</dbReference>
<keyword evidence="2" id="KW-0472">Membrane</keyword>
<sequence>MKLVFVTGFLVESYRWLEEAPEDTTVALLRQISQQIAGTSAALPRTPFKPSPSAVRINVLWFLSLSIGLVVALVGLLCKQWIRELRRPTHTHSPNDTVALILLRTGGVLKWHVNTIVLSLPMLLELALFLFFAGLLDFLHARHPAPFAAVMLVVLFAVVFYLATALIPTVDFIGKVFRQVAPNLECRFPVVDNIMTLPVMEDTCPYKSPQAWAVFISFRWMASHIPGIMRALYTLCDIQFPSQHNEAPPHFKRWKEAFYEIIWYIEEWPDLLRILQRSDMGFTPPRQELKFLRWFAGLYHDSPTIMPYLWTILDSMPLNLVMPAVLNQWFYLPDRQWTNSDIGVVLRRFRLRSSTLDVDNHMTYAKSNFVARKFVEKRALQLYDQLLHWNHVCMNIRELTQRTVHVSDTPLLGHFPFSRIDNLLKEPDSFPDGPRAIGTRLWSIFTEIVKNASHEEACWGALMQDLAQYIVASSPDDTFRGTIATTTSSFVESKEGLEFLTQMHNIALHRNVELLNHNGFIDWAGAMDIVRRVHQLPEGHFPPIPSLFPLSLRTLQRTLTSLSSTDHDLDFGYLNTCMGHWDNAGAPARTQLIAILSRHINDYPESDARPRTFVDPSTISPLVMSSVGLKLVAFVNDRLVGERETYDWLGDDGRAAWSKAVERVRAARPELPPDFFLPISHGGIDPTPSEHQPPQGAVIEAQTADPIPPGQESDEGGSKDGNETPGRPVTPGPSPESRRDDGSVLNNKDAAIDIQEAIPMEQLMVRNPAEKQRNEKTELGGLDADKNV</sequence>
<organism evidence="4 5">
    <name type="scientific">Marasmius tenuissimus</name>
    <dbReference type="NCBI Taxonomy" id="585030"/>
    <lineage>
        <taxon>Eukaryota</taxon>
        <taxon>Fungi</taxon>
        <taxon>Dikarya</taxon>
        <taxon>Basidiomycota</taxon>
        <taxon>Agaricomycotina</taxon>
        <taxon>Agaricomycetes</taxon>
        <taxon>Agaricomycetidae</taxon>
        <taxon>Agaricales</taxon>
        <taxon>Marasmiineae</taxon>
        <taxon>Marasmiaceae</taxon>
        <taxon>Marasmius</taxon>
    </lineage>
</organism>
<dbReference type="EMBL" id="JBBXMP010000034">
    <property type="protein sequence ID" value="KAL0066586.1"/>
    <property type="molecule type" value="Genomic_DNA"/>
</dbReference>
<protein>
    <recommendedName>
        <fullName evidence="3">DUF6535 domain-containing protein</fullName>
    </recommendedName>
</protein>
<feature type="region of interest" description="Disordered" evidence="1">
    <location>
        <begin position="672"/>
        <end position="788"/>
    </location>
</feature>
<keyword evidence="5" id="KW-1185">Reference proteome</keyword>
<comment type="caution">
    <text evidence="4">The sequence shown here is derived from an EMBL/GenBank/DDBJ whole genome shotgun (WGS) entry which is preliminary data.</text>
</comment>
<name>A0ABR2ZZU4_9AGAR</name>
<accession>A0ABR2ZZU4</accession>
<feature type="transmembrane region" description="Helical" evidence="2">
    <location>
        <begin position="147"/>
        <end position="168"/>
    </location>
</feature>
<dbReference type="InterPro" id="IPR045338">
    <property type="entry name" value="DUF6535"/>
</dbReference>
<evidence type="ECO:0000256" key="2">
    <source>
        <dbReference type="SAM" id="Phobius"/>
    </source>
</evidence>
<evidence type="ECO:0000313" key="5">
    <source>
        <dbReference type="Proteomes" id="UP001437256"/>
    </source>
</evidence>